<accession>A0AAE3XAK3</accession>
<organism evidence="1 2">
    <name type="scientific">Deinococcus soli</name>
    <name type="common">ex Cha et al. 2016</name>
    <dbReference type="NCBI Taxonomy" id="1309411"/>
    <lineage>
        <taxon>Bacteria</taxon>
        <taxon>Thermotogati</taxon>
        <taxon>Deinococcota</taxon>
        <taxon>Deinococci</taxon>
        <taxon>Deinococcales</taxon>
        <taxon>Deinococcaceae</taxon>
        <taxon>Deinococcus</taxon>
    </lineage>
</organism>
<dbReference type="Proteomes" id="UP001185331">
    <property type="component" value="Unassembled WGS sequence"/>
</dbReference>
<evidence type="ECO:0000313" key="2">
    <source>
        <dbReference type="Proteomes" id="UP001185331"/>
    </source>
</evidence>
<sequence length="135" mass="14754">MGHLQFVLFAAQLSGIVTLGLDGSCTIESALTRDIHPHAPSAVLAASVSYWSEETFEELAVWDYLGTFYVSALSQGGYVYERGFQKLGSGQDLLAHFAAFDDLPCGFMEQLRAVANGEHLERGNLHFGYDFDEAA</sequence>
<dbReference type="RefSeq" id="WP_309854417.1">
    <property type="nucleotide sequence ID" value="NZ_JAVDQJ010000005.1"/>
</dbReference>
<evidence type="ECO:0000313" key="1">
    <source>
        <dbReference type="EMBL" id="MDR6218205.1"/>
    </source>
</evidence>
<reference evidence="1" key="1">
    <citation type="submission" date="2023-07" db="EMBL/GenBank/DDBJ databases">
        <title>Sorghum-associated microbial communities from plants grown in Nebraska, USA.</title>
        <authorList>
            <person name="Schachtman D."/>
        </authorList>
    </citation>
    <scope>NUCLEOTIDE SEQUENCE</scope>
    <source>
        <strain evidence="1">BE330</strain>
    </source>
</reference>
<dbReference type="EMBL" id="JAVDQK010000004">
    <property type="protein sequence ID" value="MDR6218205.1"/>
    <property type="molecule type" value="Genomic_DNA"/>
</dbReference>
<dbReference type="AlphaFoldDB" id="A0AAE3XAK3"/>
<protein>
    <submittedName>
        <fullName evidence="1">Uncharacterized protein</fullName>
    </submittedName>
</protein>
<gene>
    <name evidence="1" type="ORF">J2Y00_001768</name>
</gene>
<name>A0AAE3XAK3_9DEIO</name>
<comment type="caution">
    <text evidence="1">The sequence shown here is derived from an EMBL/GenBank/DDBJ whole genome shotgun (WGS) entry which is preliminary data.</text>
</comment>
<proteinExistence type="predicted"/>